<dbReference type="EMBL" id="QOHR01000001">
    <property type="protein sequence ID" value="REC58698.1"/>
    <property type="molecule type" value="Genomic_DNA"/>
</dbReference>
<evidence type="ECO:0000313" key="3">
    <source>
        <dbReference type="Proteomes" id="UP000257131"/>
    </source>
</evidence>
<organism evidence="2 3">
    <name type="scientific">Rhodosalinus sediminis</name>
    <dbReference type="NCBI Taxonomy" id="1940533"/>
    <lineage>
        <taxon>Bacteria</taxon>
        <taxon>Pseudomonadati</taxon>
        <taxon>Pseudomonadota</taxon>
        <taxon>Alphaproteobacteria</taxon>
        <taxon>Rhodobacterales</taxon>
        <taxon>Paracoccaceae</taxon>
        <taxon>Rhodosalinus</taxon>
    </lineage>
</organism>
<evidence type="ECO:0000256" key="1">
    <source>
        <dbReference type="SAM" id="MobiDB-lite"/>
    </source>
</evidence>
<accession>A0A3D9BYX5</accession>
<reference evidence="2 3" key="1">
    <citation type="journal article" date="2017" name="Int. J. Syst. Evol. Microbiol.">
        <title>Rhodosalinus sediminis gen. nov., sp. nov., isolated from marine saltern.</title>
        <authorList>
            <person name="Guo L.Y."/>
            <person name="Ling S.K."/>
            <person name="Li C.M."/>
            <person name="Chen G.J."/>
            <person name="Du Z.J."/>
        </authorList>
    </citation>
    <scope>NUCLEOTIDE SEQUENCE [LARGE SCALE GENOMIC DNA]</scope>
    <source>
        <strain evidence="2 3">WDN1C137</strain>
    </source>
</reference>
<evidence type="ECO:0000313" key="2">
    <source>
        <dbReference type="EMBL" id="REC58698.1"/>
    </source>
</evidence>
<keyword evidence="3" id="KW-1185">Reference proteome</keyword>
<feature type="compositionally biased region" description="Basic residues" evidence="1">
    <location>
        <begin position="91"/>
        <end position="103"/>
    </location>
</feature>
<name>A0A3D9BYX5_9RHOB</name>
<feature type="region of interest" description="Disordered" evidence="1">
    <location>
        <begin position="46"/>
        <end position="103"/>
    </location>
</feature>
<evidence type="ECO:0008006" key="4">
    <source>
        <dbReference type="Google" id="ProtNLM"/>
    </source>
</evidence>
<protein>
    <recommendedName>
        <fullName evidence="4">TFIIB-type zinc ribbon-containing protein</fullName>
    </recommendedName>
</protein>
<dbReference type="RefSeq" id="WP_115977740.1">
    <property type="nucleotide sequence ID" value="NZ_CAJXNW010000104.1"/>
</dbReference>
<proteinExistence type="predicted"/>
<dbReference type="Proteomes" id="UP000257131">
    <property type="component" value="Unassembled WGS sequence"/>
</dbReference>
<comment type="caution">
    <text evidence="2">The sequence shown here is derived from an EMBL/GenBank/DDBJ whole genome shotgun (WGS) entry which is preliminary data.</text>
</comment>
<gene>
    <name evidence="2" type="ORF">DRV84_00220</name>
</gene>
<sequence length="120" mass="13069">MPRATKIATCSYCGTRAALEFDGRRHELVCTACGAPLHELKALRADAVEPEAHRPPAPGAKGRRRDGRRVAPAPPAEVRGPAPARVPPKALGKKKKKRKRKSVFRKALSEVVDAIEDIFD</sequence>
<dbReference type="OrthoDB" id="7868311at2"/>
<dbReference type="AlphaFoldDB" id="A0A3D9BYX5"/>